<dbReference type="EMBL" id="CAJHNH020000463">
    <property type="protein sequence ID" value="CAG5117858.1"/>
    <property type="molecule type" value="Genomic_DNA"/>
</dbReference>
<organism evidence="1 2">
    <name type="scientific">Candidula unifasciata</name>
    <dbReference type="NCBI Taxonomy" id="100452"/>
    <lineage>
        <taxon>Eukaryota</taxon>
        <taxon>Metazoa</taxon>
        <taxon>Spiralia</taxon>
        <taxon>Lophotrochozoa</taxon>
        <taxon>Mollusca</taxon>
        <taxon>Gastropoda</taxon>
        <taxon>Heterobranchia</taxon>
        <taxon>Euthyneura</taxon>
        <taxon>Panpulmonata</taxon>
        <taxon>Eupulmonata</taxon>
        <taxon>Stylommatophora</taxon>
        <taxon>Helicina</taxon>
        <taxon>Helicoidea</taxon>
        <taxon>Geomitridae</taxon>
        <taxon>Candidula</taxon>
    </lineage>
</organism>
<comment type="caution">
    <text evidence="1">The sequence shown here is derived from an EMBL/GenBank/DDBJ whole genome shotgun (WGS) entry which is preliminary data.</text>
</comment>
<evidence type="ECO:0000313" key="2">
    <source>
        <dbReference type="Proteomes" id="UP000678393"/>
    </source>
</evidence>
<protein>
    <submittedName>
        <fullName evidence="1">Uncharacterized protein</fullName>
    </submittedName>
</protein>
<sequence>MEGILSLDYQEENHGSIIRRRPYSKEIMEAIESVTFIAEHLKKEDRDSSLPRIWRRKYP</sequence>
<feature type="non-terminal residue" evidence="1">
    <location>
        <position position="59"/>
    </location>
</feature>
<dbReference type="AlphaFoldDB" id="A0A8S3YN74"/>
<keyword evidence="2" id="KW-1185">Reference proteome</keyword>
<dbReference type="Proteomes" id="UP000678393">
    <property type="component" value="Unassembled WGS sequence"/>
</dbReference>
<accession>A0A8S3YN74</accession>
<name>A0A8S3YN74_9EUPU</name>
<evidence type="ECO:0000313" key="1">
    <source>
        <dbReference type="EMBL" id="CAG5117858.1"/>
    </source>
</evidence>
<gene>
    <name evidence="1" type="ORF">CUNI_LOCUS3416</name>
</gene>
<reference evidence="1" key="1">
    <citation type="submission" date="2021-04" db="EMBL/GenBank/DDBJ databases">
        <authorList>
            <consortium name="Molecular Ecology Group"/>
        </authorList>
    </citation>
    <scope>NUCLEOTIDE SEQUENCE</scope>
</reference>
<proteinExistence type="predicted"/>